<feature type="transmembrane region" description="Helical" evidence="1">
    <location>
        <begin position="104"/>
        <end position="130"/>
    </location>
</feature>
<feature type="transmembrane region" description="Helical" evidence="1">
    <location>
        <begin position="6"/>
        <end position="27"/>
    </location>
</feature>
<keyword evidence="1" id="KW-1133">Transmembrane helix</keyword>
<evidence type="ECO:0000313" key="2">
    <source>
        <dbReference type="EMBL" id="QAB15209.1"/>
    </source>
</evidence>
<evidence type="ECO:0000256" key="1">
    <source>
        <dbReference type="SAM" id="Phobius"/>
    </source>
</evidence>
<evidence type="ECO:0000313" key="3">
    <source>
        <dbReference type="Proteomes" id="UP000285478"/>
    </source>
</evidence>
<dbReference type="EMBL" id="CP035033">
    <property type="protein sequence ID" value="QAB15209.1"/>
    <property type="molecule type" value="Genomic_DNA"/>
</dbReference>
<dbReference type="AlphaFoldDB" id="A0A410H2Q7"/>
<dbReference type="Pfam" id="PF11158">
    <property type="entry name" value="DUF2938"/>
    <property type="match status" value="1"/>
</dbReference>
<keyword evidence="1" id="KW-0472">Membrane</keyword>
<gene>
    <name evidence="2" type="ORF">EPV75_05770</name>
</gene>
<accession>A0A410H2Q7</accession>
<sequence>MSLEGFVWAGLFLGVGATLVMDLWALFVKRAFAIPSLNYCFVGRWLCHMRNGRFAHESIATAEKRPLECVVGWVSHYGIGVIFAWIFLWIISPDWLQNPTWLPALLFGIATVIVPFFVMQPAFGLGVMGAKTPQPTQTRFRSLMAHTSFGIGLYVAGAVFFWLGA</sequence>
<feature type="transmembrane region" description="Helical" evidence="1">
    <location>
        <begin position="70"/>
        <end position="92"/>
    </location>
</feature>
<dbReference type="InterPro" id="IPR021329">
    <property type="entry name" value="DUF2938"/>
</dbReference>
<proteinExistence type="predicted"/>
<name>A0A410H2Q7_9GAMM</name>
<dbReference type="RefSeq" id="WP_128384764.1">
    <property type="nucleotide sequence ID" value="NZ_CP035033.1"/>
</dbReference>
<dbReference type="Proteomes" id="UP000285478">
    <property type="component" value="Chromosome"/>
</dbReference>
<dbReference type="KEGG" id="htr:EPV75_05770"/>
<protein>
    <submittedName>
        <fullName evidence="2">DUF2938 domain-containing protein</fullName>
    </submittedName>
</protein>
<feature type="transmembrane region" description="Helical" evidence="1">
    <location>
        <begin position="142"/>
        <end position="163"/>
    </location>
</feature>
<keyword evidence="1" id="KW-0812">Transmembrane</keyword>
<reference evidence="2 3" key="1">
    <citation type="journal article" date="2018" name="Environ. Microbiol.">
        <title>Genomes of ubiquitous marine and hypersaline Hydrogenovibrio, Thiomicrorhabdus and Thiomicrospira spp. encode a diversity of mechanisms to sustain chemolithoautotrophy in heterogeneous environments.</title>
        <authorList>
            <person name="Scott K.M."/>
            <person name="Williams J."/>
            <person name="Porter C.M.B."/>
            <person name="Russel S."/>
            <person name="Harmer T.L."/>
            <person name="Paul J.H."/>
            <person name="Antonen K.M."/>
            <person name="Bridges M.K."/>
            <person name="Camper G.J."/>
            <person name="Campla C.K."/>
            <person name="Casella L.G."/>
            <person name="Chase E."/>
            <person name="Conrad J.W."/>
            <person name="Cruz M.C."/>
            <person name="Dunlap D.S."/>
            <person name="Duran L."/>
            <person name="Fahsbender E.M."/>
            <person name="Goldsmith D.B."/>
            <person name="Keeley R.F."/>
            <person name="Kondoff M.R."/>
            <person name="Kussy B.I."/>
            <person name="Lane M.K."/>
            <person name="Lawler S."/>
            <person name="Leigh B.A."/>
            <person name="Lewis C."/>
            <person name="Lostal L.M."/>
            <person name="Marking D."/>
            <person name="Mancera P.A."/>
            <person name="McClenthan E.C."/>
            <person name="McIntyre E.A."/>
            <person name="Mine J.A."/>
            <person name="Modi S."/>
            <person name="Moore B.D."/>
            <person name="Morgan W.A."/>
            <person name="Nelson K.M."/>
            <person name="Nguyen K.N."/>
            <person name="Ogburn N."/>
            <person name="Parrino D.G."/>
            <person name="Pedapudi A.D."/>
            <person name="Pelham R.P."/>
            <person name="Preece A.M."/>
            <person name="Rampersad E.A."/>
            <person name="Richardson J.C."/>
            <person name="Rodgers C.M."/>
            <person name="Schaffer B.L."/>
            <person name="Sheridan N.E."/>
            <person name="Solone M.R."/>
            <person name="Staley Z.R."/>
            <person name="Tabuchi M."/>
            <person name="Waide R.J."/>
            <person name="Wanjugi P.W."/>
            <person name="Young S."/>
            <person name="Clum A."/>
            <person name="Daum C."/>
            <person name="Huntemann M."/>
            <person name="Ivanova N."/>
            <person name="Kyrpides N."/>
            <person name="Mikhailova N."/>
            <person name="Palaniappan K."/>
            <person name="Pillay M."/>
            <person name="Reddy T.B.K."/>
            <person name="Shapiro N."/>
            <person name="Stamatis D."/>
            <person name="Varghese N."/>
            <person name="Woyke T."/>
            <person name="Boden R."/>
            <person name="Freyermuth S.K."/>
            <person name="Kerfeld C.A."/>
        </authorList>
    </citation>
    <scope>NUCLEOTIDE SEQUENCE [LARGE SCALE GENOMIC DNA]</scope>
    <source>
        <strain evidence="2 3">JR-2</strain>
    </source>
</reference>
<keyword evidence="3" id="KW-1185">Reference proteome</keyword>
<organism evidence="2 3">
    <name type="scientific">Hydrogenovibrio thermophilus</name>
    <dbReference type="NCBI Taxonomy" id="265883"/>
    <lineage>
        <taxon>Bacteria</taxon>
        <taxon>Pseudomonadati</taxon>
        <taxon>Pseudomonadota</taxon>
        <taxon>Gammaproteobacteria</taxon>
        <taxon>Thiotrichales</taxon>
        <taxon>Piscirickettsiaceae</taxon>
        <taxon>Hydrogenovibrio</taxon>
    </lineage>
</organism>